<evidence type="ECO:0000313" key="2">
    <source>
        <dbReference type="EMBL" id="ADU91627.1"/>
    </source>
</evidence>
<feature type="transmembrane region" description="Helical" evidence="1">
    <location>
        <begin position="117"/>
        <end position="134"/>
    </location>
</feature>
<evidence type="ECO:0000256" key="1">
    <source>
        <dbReference type="SAM" id="Phobius"/>
    </source>
</evidence>
<feature type="transmembrane region" description="Helical" evidence="1">
    <location>
        <begin position="44"/>
        <end position="65"/>
    </location>
</feature>
<name>A0A654KGR5_TAYEM</name>
<evidence type="ECO:0008006" key="4">
    <source>
        <dbReference type="Google" id="ProtNLM"/>
    </source>
</evidence>
<dbReference type="Proteomes" id="UP000007472">
    <property type="component" value="Chromosome"/>
</dbReference>
<evidence type="ECO:0000313" key="3">
    <source>
        <dbReference type="Proteomes" id="UP000007472"/>
    </source>
</evidence>
<proteinExistence type="predicted"/>
<dbReference type="AlphaFoldDB" id="A0A654KGR5"/>
<dbReference type="EMBL" id="CP002456">
    <property type="protein sequence ID" value="ADU91627.1"/>
    <property type="molecule type" value="Genomic_DNA"/>
</dbReference>
<sequence>MFMGLSGWLAVYLALDLAWGAFIAIFLVREVSNYLNVLQVYSGTQIYIFLAITLILLAFQIWILYKRIPALMAKNRSPETPNLVVKTMWYEIVPLLVYALINIYFAVSFGLNSSKTIISYVVLLAIVSVIKFAWTKYYQQSPNVRNTFGSNANADVANLLKPQK</sequence>
<reference evidence="2 3" key="1">
    <citation type="journal article" date="2011" name="J. Bacteriol.">
        <title>Genome sequence of Taylorella equigenitalis MCE9, the causative agent of contagious equine metritis.</title>
        <authorList>
            <person name="Hebert L."/>
            <person name="Moumen B."/>
            <person name="Duquesne F."/>
            <person name="Breuil M.F."/>
            <person name="Laugier C."/>
            <person name="Batto J.M."/>
            <person name="Renault P."/>
            <person name="Petry S."/>
        </authorList>
    </citation>
    <scope>NUCLEOTIDE SEQUENCE [LARGE SCALE GENOMIC DNA]</scope>
    <source>
        <strain evidence="2 3">MCE9</strain>
    </source>
</reference>
<dbReference type="KEGG" id="teq:TEQUI_0689"/>
<accession>A0A654KGR5</accession>
<keyword evidence="1" id="KW-0812">Transmembrane</keyword>
<feature type="transmembrane region" description="Helical" evidence="1">
    <location>
        <begin position="92"/>
        <end position="111"/>
    </location>
</feature>
<organism evidence="2 3">
    <name type="scientific">Taylorella equigenitalis (strain MCE9)</name>
    <dbReference type="NCBI Taxonomy" id="937774"/>
    <lineage>
        <taxon>Bacteria</taxon>
        <taxon>Pseudomonadati</taxon>
        <taxon>Pseudomonadota</taxon>
        <taxon>Betaproteobacteria</taxon>
        <taxon>Burkholderiales</taxon>
        <taxon>Alcaligenaceae</taxon>
        <taxon>Taylorella</taxon>
    </lineage>
</organism>
<keyword evidence="1" id="KW-0472">Membrane</keyword>
<gene>
    <name evidence="2" type="ordered locus">TEQUI_0689</name>
</gene>
<keyword evidence="1" id="KW-1133">Transmembrane helix</keyword>
<protein>
    <recommendedName>
        <fullName evidence="4">Transmembrane protein</fullName>
    </recommendedName>
</protein>